<organism evidence="4 5">
    <name type="scientific">Pseudolysinimonas kribbensis</name>
    <dbReference type="NCBI Taxonomy" id="433641"/>
    <lineage>
        <taxon>Bacteria</taxon>
        <taxon>Bacillati</taxon>
        <taxon>Actinomycetota</taxon>
        <taxon>Actinomycetes</taxon>
        <taxon>Micrococcales</taxon>
        <taxon>Microbacteriaceae</taxon>
        <taxon>Pseudolysinimonas</taxon>
    </lineage>
</organism>
<dbReference type="InterPro" id="IPR011095">
    <property type="entry name" value="Dala_Dala_lig_C"/>
</dbReference>
<name>A0ABQ6K3Z3_9MICO</name>
<gene>
    <name evidence="4" type="ORF">GCM10025881_08480</name>
</gene>
<protein>
    <recommendedName>
        <fullName evidence="3">ATP-grasp domain-containing protein</fullName>
    </recommendedName>
</protein>
<feature type="domain" description="ATP-grasp" evidence="3">
    <location>
        <begin position="1"/>
        <end position="47"/>
    </location>
</feature>
<dbReference type="Pfam" id="PF07478">
    <property type="entry name" value="Dala_Dala_lig_C"/>
    <property type="match status" value="1"/>
</dbReference>
<evidence type="ECO:0000256" key="2">
    <source>
        <dbReference type="PROSITE-ProRule" id="PRU00409"/>
    </source>
</evidence>
<dbReference type="SUPFAM" id="SSF56059">
    <property type="entry name" value="Glutathione synthetase ATP-binding domain-like"/>
    <property type="match status" value="1"/>
</dbReference>
<dbReference type="InterPro" id="IPR011761">
    <property type="entry name" value="ATP-grasp"/>
</dbReference>
<dbReference type="PROSITE" id="PS50975">
    <property type="entry name" value="ATP_GRASP"/>
    <property type="match status" value="1"/>
</dbReference>
<keyword evidence="2" id="KW-0547">Nucleotide-binding</keyword>
<evidence type="ECO:0000313" key="5">
    <source>
        <dbReference type="Proteomes" id="UP001157034"/>
    </source>
</evidence>
<keyword evidence="1" id="KW-0436">Ligase</keyword>
<proteinExistence type="predicted"/>
<dbReference type="Proteomes" id="UP001157034">
    <property type="component" value="Unassembled WGS sequence"/>
</dbReference>
<keyword evidence="5" id="KW-1185">Reference proteome</keyword>
<reference evidence="5" key="1">
    <citation type="journal article" date="2019" name="Int. J. Syst. Evol. Microbiol.">
        <title>The Global Catalogue of Microorganisms (GCM) 10K type strain sequencing project: providing services to taxonomists for standard genome sequencing and annotation.</title>
        <authorList>
            <consortium name="The Broad Institute Genomics Platform"/>
            <consortium name="The Broad Institute Genome Sequencing Center for Infectious Disease"/>
            <person name="Wu L."/>
            <person name="Ma J."/>
        </authorList>
    </citation>
    <scope>NUCLEOTIDE SEQUENCE [LARGE SCALE GENOMIC DNA]</scope>
    <source>
        <strain evidence="5">NBRC 108894</strain>
    </source>
</reference>
<accession>A0ABQ6K3Z3</accession>
<evidence type="ECO:0000313" key="4">
    <source>
        <dbReference type="EMBL" id="GMA94024.1"/>
    </source>
</evidence>
<sequence length="54" mass="5889">MDFFFTGTGFVVNEINTMPGFTPISMFPSCWLASGLSYPELIDELIALGIGALR</sequence>
<evidence type="ECO:0000256" key="1">
    <source>
        <dbReference type="ARBA" id="ARBA00022598"/>
    </source>
</evidence>
<comment type="caution">
    <text evidence="4">The sequence shown here is derived from an EMBL/GenBank/DDBJ whole genome shotgun (WGS) entry which is preliminary data.</text>
</comment>
<dbReference type="Gene3D" id="3.30.470.20">
    <property type="entry name" value="ATP-grasp fold, B domain"/>
    <property type="match status" value="1"/>
</dbReference>
<dbReference type="EMBL" id="BSVB01000001">
    <property type="protein sequence ID" value="GMA94024.1"/>
    <property type="molecule type" value="Genomic_DNA"/>
</dbReference>
<evidence type="ECO:0000259" key="3">
    <source>
        <dbReference type="PROSITE" id="PS50975"/>
    </source>
</evidence>
<keyword evidence="2" id="KW-0067">ATP-binding</keyword>